<dbReference type="Proteomes" id="UP000250443">
    <property type="component" value="Unassembled WGS sequence"/>
</dbReference>
<accession>A0A2X2C417</accession>
<dbReference type="GO" id="GO:0016787">
    <property type="term" value="F:hydrolase activity"/>
    <property type="evidence" value="ECO:0007669"/>
    <property type="project" value="UniProtKB-KW"/>
</dbReference>
<protein>
    <submittedName>
        <fullName evidence="1">Haloacid dehalogenase-like family hydrolase</fullName>
    </submittedName>
</protein>
<organism evidence="1 2">
    <name type="scientific">Pseudomonas luteola</name>
    <dbReference type="NCBI Taxonomy" id="47886"/>
    <lineage>
        <taxon>Bacteria</taxon>
        <taxon>Pseudomonadati</taxon>
        <taxon>Pseudomonadota</taxon>
        <taxon>Gammaproteobacteria</taxon>
        <taxon>Pseudomonadales</taxon>
        <taxon>Pseudomonadaceae</taxon>
        <taxon>Pseudomonas</taxon>
    </lineage>
</organism>
<dbReference type="AlphaFoldDB" id="A0A2X2C417"/>
<dbReference type="EMBL" id="UAUF01000002">
    <property type="protein sequence ID" value="SPZ00276.1"/>
    <property type="molecule type" value="Genomic_DNA"/>
</dbReference>
<proteinExistence type="predicted"/>
<reference evidence="1 2" key="1">
    <citation type="submission" date="2018-06" db="EMBL/GenBank/DDBJ databases">
        <authorList>
            <consortium name="Pathogen Informatics"/>
            <person name="Doyle S."/>
        </authorList>
    </citation>
    <scope>NUCLEOTIDE SEQUENCE [LARGE SCALE GENOMIC DNA]</scope>
    <source>
        <strain evidence="1 2">NCTC11842</strain>
    </source>
</reference>
<evidence type="ECO:0000313" key="2">
    <source>
        <dbReference type="Proteomes" id="UP000250443"/>
    </source>
</evidence>
<gene>
    <name evidence="1" type="ORF">NCTC11842_00423</name>
</gene>
<evidence type="ECO:0000313" key="1">
    <source>
        <dbReference type="EMBL" id="SPZ00276.1"/>
    </source>
</evidence>
<sequence>MGRIQGVIFDAVGTIVRITNPRHPYRQLLKIGVVQGRRPTPCLGDCLRYLGWWHGPNGN</sequence>
<keyword evidence="1" id="KW-0378">Hydrolase</keyword>
<name>A0A2X2C417_PSELU</name>